<dbReference type="Pfam" id="PF00126">
    <property type="entry name" value="HTH_1"/>
    <property type="match status" value="1"/>
</dbReference>
<keyword evidence="2" id="KW-0805">Transcription regulation</keyword>
<comment type="similarity">
    <text evidence="1">Belongs to the LysR transcriptional regulatory family.</text>
</comment>
<feature type="domain" description="HTH lysR-type" evidence="5">
    <location>
        <begin position="2"/>
        <end position="60"/>
    </location>
</feature>
<sequence>MIDFEKLRIFYHVAKEGSVKRAAQTLEKNPTSVWKHIMDLEHYFKTKLFLRRKKIGLELTELGKNLFKDVNNLIPSLERACTHYAQEEKPKDDLFIITTNGVVSIWLIQKLKPFLEYKQNLKIRISTTNSEVDFLNSKADIGILSKVNYSEGLTQQKLLTYHSKLFASQEYLDKYGIPKTFDDLKNHKLISFYPELPGYRGNVDWHLQENMPLHTLRESWLAVNSAVCQLEAARQGLGILAIPKETPLLQDAGLVEVLPNEVGPTFDVQFITRAADFQSRLIRECYEFLKL</sequence>
<dbReference type="AlphaFoldDB" id="A0A8J7TV51"/>
<dbReference type="PANTHER" id="PTHR30537">
    <property type="entry name" value="HTH-TYPE TRANSCRIPTIONAL REGULATOR"/>
    <property type="match status" value="1"/>
</dbReference>
<dbReference type="GO" id="GO:0003700">
    <property type="term" value="F:DNA-binding transcription factor activity"/>
    <property type="evidence" value="ECO:0007669"/>
    <property type="project" value="InterPro"/>
</dbReference>
<reference evidence="6" key="1">
    <citation type="submission" date="2021-02" db="EMBL/GenBank/DDBJ databases">
        <title>Thiocyanate and organic carbon inputs drive convergent selection for specific autotrophic Afipia and Thiobacillus strains within complex microbiomes.</title>
        <authorList>
            <person name="Huddy R.J."/>
            <person name="Sachdeva R."/>
            <person name="Kadzinga F."/>
            <person name="Kantor R.S."/>
            <person name="Harrison S.T.L."/>
            <person name="Banfield J.F."/>
        </authorList>
    </citation>
    <scope>NUCLEOTIDE SEQUENCE</scope>
    <source>
        <strain evidence="6">SCN18_10_11_15_R4_P_38_20</strain>
    </source>
</reference>
<dbReference type="GO" id="GO:0043565">
    <property type="term" value="F:sequence-specific DNA binding"/>
    <property type="evidence" value="ECO:0007669"/>
    <property type="project" value="TreeGrafter"/>
</dbReference>
<dbReference type="SUPFAM" id="SSF53850">
    <property type="entry name" value="Periplasmic binding protein-like II"/>
    <property type="match status" value="1"/>
</dbReference>
<dbReference type="PROSITE" id="PS50931">
    <property type="entry name" value="HTH_LYSR"/>
    <property type="match status" value="1"/>
</dbReference>
<dbReference type="Proteomes" id="UP000664414">
    <property type="component" value="Unassembled WGS sequence"/>
</dbReference>
<keyword evidence="4" id="KW-0804">Transcription</keyword>
<gene>
    <name evidence="6" type="ORF">J0H12_01890</name>
</gene>
<dbReference type="PANTHER" id="PTHR30537:SF3">
    <property type="entry name" value="TRANSCRIPTIONAL REGULATORY PROTEIN"/>
    <property type="match status" value="1"/>
</dbReference>
<evidence type="ECO:0000259" key="5">
    <source>
        <dbReference type="PROSITE" id="PS50931"/>
    </source>
</evidence>
<name>A0A8J7TV51_9PROT</name>
<dbReference type="GO" id="GO:0006351">
    <property type="term" value="P:DNA-templated transcription"/>
    <property type="evidence" value="ECO:0007669"/>
    <property type="project" value="TreeGrafter"/>
</dbReference>
<protein>
    <submittedName>
        <fullName evidence="6">LysR family transcriptional regulator</fullName>
    </submittedName>
</protein>
<organism evidence="6 7">
    <name type="scientific">Candidatus Paracaedimonas acanthamoebae</name>
    <dbReference type="NCBI Taxonomy" id="244581"/>
    <lineage>
        <taxon>Bacteria</taxon>
        <taxon>Pseudomonadati</taxon>
        <taxon>Pseudomonadota</taxon>
        <taxon>Alphaproteobacteria</taxon>
        <taxon>Holosporales</taxon>
        <taxon>Caedimonadaceae</taxon>
        <taxon>Candidatus Paracaedimonas</taxon>
    </lineage>
</organism>
<dbReference type="SUPFAM" id="SSF46785">
    <property type="entry name" value="Winged helix' DNA-binding domain"/>
    <property type="match status" value="1"/>
</dbReference>
<evidence type="ECO:0000256" key="4">
    <source>
        <dbReference type="ARBA" id="ARBA00023163"/>
    </source>
</evidence>
<proteinExistence type="inferred from homology"/>
<dbReference type="InterPro" id="IPR000847">
    <property type="entry name" value="LysR_HTH_N"/>
</dbReference>
<dbReference type="Pfam" id="PF03466">
    <property type="entry name" value="LysR_substrate"/>
    <property type="match status" value="1"/>
</dbReference>
<dbReference type="InterPro" id="IPR058163">
    <property type="entry name" value="LysR-type_TF_proteobact-type"/>
</dbReference>
<accession>A0A8J7TV51</accession>
<dbReference type="InterPro" id="IPR036390">
    <property type="entry name" value="WH_DNA-bd_sf"/>
</dbReference>
<evidence type="ECO:0000313" key="7">
    <source>
        <dbReference type="Proteomes" id="UP000664414"/>
    </source>
</evidence>
<dbReference type="Gene3D" id="1.10.10.10">
    <property type="entry name" value="Winged helix-like DNA-binding domain superfamily/Winged helix DNA-binding domain"/>
    <property type="match status" value="1"/>
</dbReference>
<evidence type="ECO:0000256" key="1">
    <source>
        <dbReference type="ARBA" id="ARBA00009437"/>
    </source>
</evidence>
<evidence type="ECO:0000313" key="6">
    <source>
        <dbReference type="EMBL" id="MBN9412664.1"/>
    </source>
</evidence>
<dbReference type="Gene3D" id="3.40.190.290">
    <property type="match status" value="1"/>
</dbReference>
<dbReference type="InterPro" id="IPR005119">
    <property type="entry name" value="LysR_subst-bd"/>
</dbReference>
<evidence type="ECO:0000256" key="2">
    <source>
        <dbReference type="ARBA" id="ARBA00023015"/>
    </source>
</evidence>
<comment type="caution">
    <text evidence="6">The sequence shown here is derived from an EMBL/GenBank/DDBJ whole genome shotgun (WGS) entry which is preliminary data.</text>
</comment>
<dbReference type="InterPro" id="IPR036388">
    <property type="entry name" value="WH-like_DNA-bd_sf"/>
</dbReference>
<keyword evidence="3" id="KW-0238">DNA-binding</keyword>
<evidence type="ECO:0000256" key="3">
    <source>
        <dbReference type="ARBA" id="ARBA00023125"/>
    </source>
</evidence>
<dbReference type="EMBL" id="JAFKGL010000012">
    <property type="protein sequence ID" value="MBN9412664.1"/>
    <property type="molecule type" value="Genomic_DNA"/>
</dbReference>